<evidence type="ECO:0000313" key="1">
    <source>
        <dbReference type="EMBL" id="GIX81976.1"/>
    </source>
</evidence>
<reference evidence="1 2" key="1">
    <citation type="submission" date="2021-06" db="EMBL/GenBank/DDBJ databases">
        <title>Caerostris darwini draft genome.</title>
        <authorList>
            <person name="Kono N."/>
            <person name="Arakawa K."/>
        </authorList>
    </citation>
    <scope>NUCLEOTIDE SEQUENCE [LARGE SCALE GENOMIC DNA]</scope>
</reference>
<sequence>MELEQIKANASSVSREAYRHSVQHLQHLPSDSLDSILSSETPREKFILGELSLQLLKLEIPAQQTEVSLQFNNLFKHCCDNILSKST</sequence>
<evidence type="ECO:0000313" key="2">
    <source>
        <dbReference type="Proteomes" id="UP001054837"/>
    </source>
</evidence>
<protein>
    <submittedName>
        <fullName evidence="1">Uncharacterized protein</fullName>
    </submittedName>
</protein>
<proteinExistence type="predicted"/>
<organism evidence="1 2">
    <name type="scientific">Caerostris darwini</name>
    <dbReference type="NCBI Taxonomy" id="1538125"/>
    <lineage>
        <taxon>Eukaryota</taxon>
        <taxon>Metazoa</taxon>
        <taxon>Ecdysozoa</taxon>
        <taxon>Arthropoda</taxon>
        <taxon>Chelicerata</taxon>
        <taxon>Arachnida</taxon>
        <taxon>Araneae</taxon>
        <taxon>Araneomorphae</taxon>
        <taxon>Entelegynae</taxon>
        <taxon>Araneoidea</taxon>
        <taxon>Araneidae</taxon>
        <taxon>Caerostris</taxon>
    </lineage>
</organism>
<dbReference type="EMBL" id="BPLQ01001458">
    <property type="protein sequence ID" value="GIX81976.1"/>
    <property type="molecule type" value="Genomic_DNA"/>
</dbReference>
<dbReference type="Proteomes" id="UP001054837">
    <property type="component" value="Unassembled WGS sequence"/>
</dbReference>
<name>A0AAV4NBJ1_9ARAC</name>
<comment type="caution">
    <text evidence="1">The sequence shown here is derived from an EMBL/GenBank/DDBJ whole genome shotgun (WGS) entry which is preliminary data.</text>
</comment>
<gene>
    <name evidence="1" type="ORF">CDAR_195581</name>
</gene>
<dbReference type="AlphaFoldDB" id="A0AAV4NBJ1"/>
<keyword evidence="2" id="KW-1185">Reference proteome</keyword>
<accession>A0AAV4NBJ1</accession>